<dbReference type="AlphaFoldDB" id="A0A0C1YMJ3"/>
<dbReference type="PANTHER" id="PTHR30532">
    <property type="entry name" value="IRON III DICITRATE-BINDING PERIPLASMIC PROTEIN"/>
    <property type="match status" value="1"/>
</dbReference>
<keyword evidence="3" id="KW-0813">Transport</keyword>
<evidence type="ECO:0000256" key="4">
    <source>
        <dbReference type="ARBA" id="ARBA00022496"/>
    </source>
</evidence>
<organism evidence="8 9">
    <name type="scientific">Vibrio owensii CAIM 1854 = LMG 25443</name>
    <dbReference type="NCBI Taxonomy" id="1229493"/>
    <lineage>
        <taxon>Bacteria</taxon>
        <taxon>Pseudomonadati</taxon>
        <taxon>Pseudomonadota</taxon>
        <taxon>Gammaproteobacteria</taxon>
        <taxon>Vibrionales</taxon>
        <taxon>Vibrionaceae</taxon>
        <taxon>Vibrio</taxon>
    </lineage>
</organism>
<proteinExistence type="inferred from homology"/>
<gene>
    <name evidence="8" type="ORF">H735_28645</name>
</gene>
<dbReference type="Proteomes" id="UP000031586">
    <property type="component" value="Unassembled WGS sequence"/>
</dbReference>
<dbReference type="Pfam" id="PF01497">
    <property type="entry name" value="Peripla_BP_2"/>
    <property type="match status" value="1"/>
</dbReference>
<dbReference type="RefSeq" id="WP_009703143.1">
    <property type="nucleotide sequence ID" value="NZ_BAOH01000122.1"/>
</dbReference>
<evidence type="ECO:0000256" key="5">
    <source>
        <dbReference type="ARBA" id="ARBA00022729"/>
    </source>
</evidence>
<keyword evidence="4" id="KW-0408">Iron</keyword>
<feature type="domain" description="Fe/B12 periplasmic-binding" evidence="7">
    <location>
        <begin position="40"/>
        <end position="302"/>
    </location>
</feature>
<accession>A0A0C1YMJ3</accession>
<dbReference type="CDD" id="cd01140">
    <property type="entry name" value="FatB"/>
    <property type="match status" value="1"/>
</dbReference>
<dbReference type="EMBL" id="JPRD01000073">
    <property type="protein sequence ID" value="KIF46400.1"/>
    <property type="molecule type" value="Genomic_DNA"/>
</dbReference>
<protein>
    <submittedName>
        <fullName evidence="8">Enterochelin ABC transporter substrate-binding protein</fullName>
    </submittedName>
</protein>
<dbReference type="InterPro" id="IPR033870">
    <property type="entry name" value="FatB"/>
</dbReference>
<evidence type="ECO:0000259" key="7">
    <source>
        <dbReference type="PROSITE" id="PS50983"/>
    </source>
</evidence>
<keyword evidence="4" id="KW-0406">Ion transport</keyword>
<name>A0A0C1YMJ3_9VIBR</name>
<reference evidence="8 9" key="1">
    <citation type="submission" date="2014-07" db="EMBL/GenBank/DDBJ databases">
        <title>Unique and conserved regions in Vibrio harveyi and related species in comparison with the shrimp pathogen Vibrio harveyi CAIM 1792.</title>
        <authorList>
            <person name="Espinoza-Valles I."/>
            <person name="Vora G."/>
            <person name="Leekitcharoenphon P."/>
            <person name="Ussery D."/>
            <person name="Hoj L."/>
            <person name="Gomez-Gil B."/>
        </authorList>
    </citation>
    <scope>NUCLEOTIDE SEQUENCE [LARGE SCALE GENOMIC DNA]</scope>
    <source>
        <strain evidence="9">CAIM 1854 / LMG 25443</strain>
    </source>
</reference>
<feature type="chain" id="PRO_5002160819" evidence="6">
    <location>
        <begin position="21"/>
        <end position="302"/>
    </location>
</feature>
<dbReference type="Gene3D" id="3.40.50.1980">
    <property type="entry name" value="Nitrogenase molybdenum iron protein domain"/>
    <property type="match status" value="2"/>
</dbReference>
<evidence type="ECO:0000256" key="6">
    <source>
        <dbReference type="SAM" id="SignalP"/>
    </source>
</evidence>
<evidence type="ECO:0000313" key="9">
    <source>
        <dbReference type="Proteomes" id="UP000031586"/>
    </source>
</evidence>
<feature type="signal peptide" evidence="6">
    <location>
        <begin position="1"/>
        <end position="20"/>
    </location>
</feature>
<dbReference type="PROSITE" id="PS50983">
    <property type="entry name" value="FE_B12_PBP"/>
    <property type="match status" value="1"/>
</dbReference>
<dbReference type="GO" id="GO:0030288">
    <property type="term" value="C:outer membrane-bounded periplasmic space"/>
    <property type="evidence" value="ECO:0007669"/>
    <property type="project" value="TreeGrafter"/>
</dbReference>
<dbReference type="SUPFAM" id="SSF53807">
    <property type="entry name" value="Helical backbone' metal receptor"/>
    <property type="match status" value="1"/>
</dbReference>
<dbReference type="GO" id="GO:1901678">
    <property type="term" value="P:iron coordination entity transport"/>
    <property type="evidence" value="ECO:0007669"/>
    <property type="project" value="UniProtKB-ARBA"/>
</dbReference>
<dbReference type="PANTHER" id="PTHR30532:SF28">
    <property type="entry name" value="PETROBACTIN-BINDING PROTEIN YCLQ"/>
    <property type="match status" value="1"/>
</dbReference>
<keyword evidence="5 6" id="KW-0732">Signal</keyword>
<dbReference type="InterPro" id="IPR051313">
    <property type="entry name" value="Bact_iron-sidero_bind"/>
</dbReference>
<keyword evidence="4" id="KW-0410">Iron transport</keyword>
<evidence type="ECO:0000256" key="3">
    <source>
        <dbReference type="ARBA" id="ARBA00022448"/>
    </source>
</evidence>
<evidence type="ECO:0000256" key="1">
    <source>
        <dbReference type="ARBA" id="ARBA00004196"/>
    </source>
</evidence>
<evidence type="ECO:0000256" key="2">
    <source>
        <dbReference type="ARBA" id="ARBA00008814"/>
    </source>
</evidence>
<dbReference type="PATRIC" id="fig|1229493.5.peg.5556"/>
<comment type="caution">
    <text evidence="8">The sequence shown here is derived from an EMBL/GenBank/DDBJ whole genome shotgun (WGS) entry which is preliminary data.</text>
</comment>
<sequence length="302" mass="33435">MEKLVSAALVSLLTISPAFAATVKIDHYMGTTEVEQSPKRVVVIGFGPLDTLDSFGIDPVAVSNASHLPKYLSKYSKAHYKSAGSLFEPDFETIYMQKPDLILVGPRGSSKYDELSEIAPTVVFASGENEDYWQGTKAQWRNIGKIFNIEDKVEQKITKLDAQFKAIHDYNQAHNNDALTILSIGDNISAFGAKSRFGAIYTDFGFTETVKNLKTGTHGDVISYEFIREANPKNILVIDRNSLHAKSDHDLAKALDNDLVKATSAYKNKKITFLDVDAWYLAMSGVTATEKMVSEIKHTIDL</sequence>
<comment type="subcellular location">
    <subcellularLocation>
        <location evidence="1">Cell envelope</location>
    </subcellularLocation>
</comment>
<comment type="similarity">
    <text evidence="2">Belongs to the bacterial solute-binding protein 8 family.</text>
</comment>
<dbReference type="InterPro" id="IPR002491">
    <property type="entry name" value="ABC_transptr_periplasmic_BD"/>
</dbReference>
<evidence type="ECO:0000313" key="8">
    <source>
        <dbReference type="EMBL" id="KIF46400.1"/>
    </source>
</evidence>